<proteinExistence type="predicted"/>
<dbReference type="Proteomes" id="UP001596119">
    <property type="component" value="Unassembled WGS sequence"/>
</dbReference>
<evidence type="ECO:0000259" key="1">
    <source>
        <dbReference type="Pfam" id="PF00535"/>
    </source>
</evidence>
<dbReference type="EMBL" id="JBHSQK010000128">
    <property type="protein sequence ID" value="MFC5952818.1"/>
    <property type="molecule type" value="Genomic_DNA"/>
</dbReference>
<dbReference type="Gene3D" id="3.90.550.10">
    <property type="entry name" value="Spore Coat Polysaccharide Biosynthesis Protein SpsA, Chain A"/>
    <property type="match status" value="1"/>
</dbReference>
<reference evidence="3" key="1">
    <citation type="journal article" date="2019" name="Int. J. Syst. Evol. Microbiol.">
        <title>The Global Catalogue of Microorganisms (GCM) 10K type strain sequencing project: providing services to taxonomists for standard genome sequencing and annotation.</title>
        <authorList>
            <consortium name="The Broad Institute Genomics Platform"/>
            <consortium name="The Broad Institute Genome Sequencing Center for Infectious Disease"/>
            <person name="Wu L."/>
            <person name="Ma J."/>
        </authorList>
    </citation>
    <scope>NUCLEOTIDE SEQUENCE [LARGE SCALE GENOMIC DNA]</scope>
    <source>
        <strain evidence="3">CGMCC 4.7397</strain>
    </source>
</reference>
<keyword evidence="3" id="KW-1185">Reference proteome</keyword>
<protein>
    <submittedName>
        <fullName evidence="2">Glycosyltransferase family 2 protein</fullName>
    </submittedName>
</protein>
<dbReference type="CDD" id="cd00761">
    <property type="entry name" value="Glyco_tranf_GTA_type"/>
    <property type="match status" value="1"/>
</dbReference>
<dbReference type="PANTHER" id="PTHR22916:SF3">
    <property type="entry name" value="UDP-GLCNAC:BETAGAL BETA-1,3-N-ACETYLGLUCOSAMINYLTRANSFERASE-LIKE PROTEIN 1"/>
    <property type="match status" value="1"/>
</dbReference>
<evidence type="ECO:0000313" key="2">
    <source>
        <dbReference type="EMBL" id="MFC5952818.1"/>
    </source>
</evidence>
<evidence type="ECO:0000313" key="3">
    <source>
        <dbReference type="Proteomes" id="UP001596119"/>
    </source>
</evidence>
<dbReference type="RefSeq" id="WP_379572068.1">
    <property type="nucleotide sequence ID" value="NZ_JBHSQK010000128.1"/>
</dbReference>
<organism evidence="2 3">
    <name type="scientific">Pseudonocardia lutea</name>
    <dbReference type="NCBI Taxonomy" id="2172015"/>
    <lineage>
        <taxon>Bacteria</taxon>
        <taxon>Bacillati</taxon>
        <taxon>Actinomycetota</taxon>
        <taxon>Actinomycetes</taxon>
        <taxon>Pseudonocardiales</taxon>
        <taxon>Pseudonocardiaceae</taxon>
        <taxon>Pseudonocardia</taxon>
    </lineage>
</organism>
<comment type="caution">
    <text evidence="2">The sequence shown here is derived from an EMBL/GenBank/DDBJ whole genome shotgun (WGS) entry which is preliminary data.</text>
</comment>
<dbReference type="InterPro" id="IPR029044">
    <property type="entry name" value="Nucleotide-diphossugar_trans"/>
</dbReference>
<accession>A0ABW1IIF4</accession>
<sequence>MSSSLPGRSALVSVITPAYNVAPWVGEAVDSVRRQTEGRFEYVVIDDGSTDDTAEIVRAHAALDPRIRLISTVNAGSGAARNLGIVESSAPFVAFLDGDDRWHPDFLRRHLDAMQTLDGPVGATFCHTRVMLENGRVVGPRWQPAGPCDMDRFLAENNPTHNGSSLLLRRSCFDEVGLFDTGLASAVDQEMWLRIGTRSSTPLFWGMRRYLVDMRLMRRGSISSDRGARYEALDRLLGEYAPMMTRLPSGLAYVQPAVFAYRDGFDDVAGRWADVALTAGSARLARNRWGQALLAWHRSGPAGRARMRATRNGLRAGIYSGASRAAALLA</sequence>
<gene>
    <name evidence="2" type="ORF">ACFQH9_31615</name>
</gene>
<dbReference type="InterPro" id="IPR001173">
    <property type="entry name" value="Glyco_trans_2-like"/>
</dbReference>
<feature type="domain" description="Glycosyltransferase 2-like" evidence="1">
    <location>
        <begin position="13"/>
        <end position="176"/>
    </location>
</feature>
<dbReference type="SUPFAM" id="SSF53448">
    <property type="entry name" value="Nucleotide-diphospho-sugar transferases"/>
    <property type="match status" value="1"/>
</dbReference>
<name>A0ABW1IIF4_9PSEU</name>
<dbReference type="PANTHER" id="PTHR22916">
    <property type="entry name" value="GLYCOSYLTRANSFERASE"/>
    <property type="match status" value="1"/>
</dbReference>
<dbReference type="Pfam" id="PF00535">
    <property type="entry name" value="Glycos_transf_2"/>
    <property type="match status" value="1"/>
</dbReference>